<keyword evidence="2" id="KW-1185">Reference proteome</keyword>
<dbReference type="Proteomes" id="UP000439903">
    <property type="component" value="Unassembled WGS sequence"/>
</dbReference>
<evidence type="ECO:0000313" key="2">
    <source>
        <dbReference type="Proteomes" id="UP000439903"/>
    </source>
</evidence>
<accession>A0A8H4EUQ8</accession>
<organism evidence="1 2">
    <name type="scientific">Gigaspora margarita</name>
    <dbReference type="NCBI Taxonomy" id="4874"/>
    <lineage>
        <taxon>Eukaryota</taxon>
        <taxon>Fungi</taxon>
        <taxon>Fungi incertae sedis</taxon>
        <taxon>Mucoromycota</taxon>
        <taxon>Glomeromycotina</taxon>
        <taxon>Glomeromycetes</taxon>
        <taxon>Diversisporales</taxon>
        <taxon>Gigasporaceae</taxon>
        <taxon>Gigaspora</taxon>
    </lineage>
</organism>
<keyword evidence="1" id="KW-0813">Transport</keyword>
<proteinExistence type="predicted"/>
<reference evidence="1 2" key="1">
    <citation type="journal article" date="2019" name="Environ. Microbiol.">
        <title>At the nexus of three kingdoms: the genome of the mycorrhizal fungus Gigaspora margarita provides insights into plant, endobacterial and fungal interactions.</title>
        <authorList>
            <person name="Venice F."/>
            <person name="Ghignone S."/>
            <person name="Salvioli di Fossalunga A."/>
            <person name="Amselem J."/>
            <person name="Novero M."/>
            <person name="Xianan X."/>
            <person name="Sedzielewska Toro K."/>
            <person name="Morin E."/>
            <person name="Lipzen A."/>
            <person name="Grigoriev I.V."/>
            <person name="Henrissat B."/>
            <person name="Martin F.M."/>
            <person name="Bonfante P."/>
        </authorList>
    </citation>
    <scope>NUCLEOTIDE SEQUENCE [LARGE SCALE GENOMIC DNA]</scope>
    <source>
        <strain evidence="1 2">BEG34</strain>
    </source>
</reference>
<evidence type="ECO:0000313" key="1">
    <source>
        <dbReference type="EMBL" id="KAF0555929.1"/>
    </source>
</evidence>
<sequence>MTSNIKTSKEIKKKGTYKPNIKARLNSYLLLKEKDKVKLSDMLSNNVSEKAVLSTSRVLAAHYPYIGCLAFVTISVRNNEICGIAEYLKNYEHYATKNWNVNIKHNAAKNLDKFFEPDTNESELKEVCIHYKPCIKEAGYLEIIICTCEQQEYIWKYGHQNLILVNGTFGISKYKLLLFIIMVIDKNNKGVPITLFFLYYLNIIN</sequence>
<keyword evidence="1" id="KW-0762">Sugar transport</keyword>
<protein>
    <submittedName>
        <fullName evidence="1">Sugar transporter</fullName>
    </submittedName>
</protein>
<dbReference type="OrthoDB" id="2422225at2759"/>
<comment type="caution">
    <text evidence="1">The sequence shown here is derived from an EMBL/GenBank/DDBJ whole genome shotgun (WGS) entry which is preliminary data.</text>
</comment>
<gene>
    <name evidence="1" type="ORF">F8M41_016544</name>
</gene>
<name>A0A8H4EUQ8_GIGMA</name>
<dbReference type="EMBL" id="WTPW01000037">
    <property type="protein sequence ID" value="KAF0555929.1"/>
    <property type="molecule type" value="Genomic_DNA"/>
</dbReference>
<dbReference type="AlphaFoldDB" id="A0A8H4EUQ8"/>